<dbReference type="SUPFAM" id="SSF51905">
    <property type="entry name" value="FAD/NAD(P)-binding domain"/>
    <property type="match status" value="1"/>
</dbReference>
<proteinExistence type="inferred from homology"/>
<dbReference type="GO" id="GO:0050660">
    <property type="term" value="F:flavin adenine dinucleotide binding"/>
    <property type="evidence" value="ECO:0007669"/>
    <property type="project" value="InterPro"/>
</dbReference>
<evidence type="ECO:0000313" key="11">
    <source>
        <dbReference type="EMBL" id="KAH0529761.1"/>
    </source>
</evidence>
<comment type="similarity">
    <text evidence="2 8">Belongs to the GMC oxidoreductase family.</text>
</comment>
<dbReference type="PIRSF" id="PIRSF000137">
    <property type="entry name" value="Alcohol_oxidase"/>
    <property type="match status" value="1"/>
</dbReference>
<feature type="active site" description="Proton acceptor" evidence="6">
    <location>
        <position position="574"/>
    </location>
</feature>
<feature type="binding site" evidence="7">
    <location>
        <position position="239"/>
    </location>
    <ligand>
        <name>FAD</name>
        <dbReference type="ChEBI" id="CHEBI:57692"/>
    </ligand>
</feature>
<evidence type="ECO:0000256" key="8">
    <source>
        <dbReference type="RuleBase" id="RU003968"/>
    </source>
</evidence>
<keyword evidence="3 8" id="KW-0285">Flavoprotein</keyword>
<dbReference type="Gene3D" id="3.50.50.60">
    <property type="entry name" value="FAD/NAD(P)-binding domain"/>
    <property type="match status" value="1"/>
</dbReference>
<keyword evidence="4 7" id="KW-0274">FAD</keyword>
<dbReference type="Pfam" id="PF00732">
    <property type="entry name" value="GMC_oxred_N"/>
    <property type="match status" value="1"/>
</dbReference>
<dbReference type="InterPro" id="IPR012132">
    <property type="entry name" value="GMC_OxRdtase"/>
</dbReference>
<dbReference type="GO" id="GO:0016614">
    <property type="term" value="F:oxidoreductase activity, acting on CH-OH group of donors"/>
    <property type="evidence" value="ECO:0007669"/>
    <property type="project" value="InterPro"/>
</dbReference>
<dbReference type="Proteomes" id="UP000826573">
    <property type="component" value="Unassembled WGS sequence"/>
</dbReference>
<comment type="cofactor">
    <cofactor evidence="1 7">
        <name>FAD</name>
        <dbReference type="ChEBI" id="CHEBI:57692"/>
    </cofactor>
</comment>
<dbReference type="EMBL" id="JAIMJC010000002">
    <property type="protein sequence ID" value="KAH0529761.1"/>
    <property type="molecule type" value="Genomic_DNA"/>
</dbReference>
<dbReference type="Gene3D" id="3.30.560.10">
    <property type="entry name" value="Glucose Oxidase, domain 3"/>
    <property type="match status" value="1"/>
</dbReference>
<dbReference type="AlphaFoldDB" id="A0A9P8KX31"/>
<comment type="caution">
    <text evidence="11">The sequence shown here is derived from an EMBL/GenBank/DDBJ whole genome shotgun (WGS) entry which is preliminary data.</text>
</comment>
<keyword evidence="5" id="KW-0560">Oxidoreductase</keyword>
<evidence type="ECO:0000256" key="5">
    <source>
        <dbReference type="ARBA" id="ARBA00023002"/>
    </source>
</evidence>
<name>A0A9P8KX31_9HYPO</name>
<reference evidence="11 12" key="1">
    <citation type="submission" date="2021-08" db="EMBL/GenBank/DDBJ databases">
        <title>The highly contiguous genome resource for Trichoderma semiorbis FJ059, a fungal antagonistic to plant pathogens.</title>
        <authorList>
            <person name="Liu T."/>
        </authorList>
    </citation>
    <scope>NUCLEOTIDE SEQUENCE [LARGE SCALE GENOMIC DNA]</scope>
    <source>
        <strain evidence="11 12">FJ059</strain>
    </source>
</reference>
<dbReference type="PROSITE" id="PS00623">
    <property type="entry name" value="GMC_OXRED_1"/>
    <property type="match status" value="1"/>
</dbReference>
<dbReference type="PANTHER" id="PTHR11552:SF201">
    <property type="entry name" value="GLUCOSE-METHANOL-CHOLINE OXIDOREDUCTASE N-TERMINAL DOMAIN-CONTAINING PROTEIN"/>
    <property type="match status" value="1"/>
</dbReference>
<feature type="domain" description="Glucose-methanol-choline oxidoreductase N-terminal" evidence="10">
    <location>
        <begin position="278"/>
        <end position="292"/>
    </location>
</feature>
<organism evidence="11 12">
    <name type="scientific">Trichoderma semiorbis</name>
    <dbReference type="NCBI Taxonomy" id="1491008"/>
    <lineage>
        <taxon>Eukaryota</taxon>
        <taxon>Fungi</taxon>
        <taxon>Dikarya</taxon>
        <taxon>Ascomycota</taxon>
        <taxon>Pezizomycotina</taxon>
        <taxon>Sordariomycetes</taxon>
        <taxon>Hypocreomycetidae</taxon>
        <taxon>Hypocreales</taxon>
        <taxon>Hypocreaceae</taxon>
        <taxon>Trichoderma</taxon>
    </lineage>
</organism>
<evidence type="ECO:0000256" key="7">
    <source>
        <dbReference type="PIRSR" id="PIRSR000137-2"/>
    </source>
</evidence>
<evidence type="ECO:0000256" key="1">
    <source>
        <dbReference type="ARBA" id="ARBA00001974"/>
    </source>
</evidence>
<dbReference type="PROSITE" id="PS00624">
    <property type="entry name" value="GMC_OXRED_2"/>
    <property type="match status" value="1"/>
</dbReference>
<evidence type="ECO:0000313" key="12">
    <source>
        <dbReference type="Proteomes" id="UP000826573"/>
    </source>
</evidence>
<evidence type="ECO:0000256" key="2">
    <source>
        <dbReference type="ARBA" id="ARBA00010790"/>
    </source>
</evidence>
<sequence length="600" mass="65590">MQVVSIDDFIHQSFDFLVIGGGTAGLAVASRLAQDGNFTVGVLEAGGTANGRDDVEIPGYLARSLGTELDWKFKTTPQARLGGRTVNWPRGKALGGSSAINFMTWMRGAREDYDAWEALGNPGWGWDKLLPYFKKSETFHPPSDSIREKEDLRYDLEAFGDSGPIHISYAKEYQPSNQLYFKALNSVGVPTNSAHFAGSNIGAWTNVNNIDPRTMTRSFATNYCALAGSNLHILTEAIVQDVVLDKIDDAYRASGVRFIYKGQEHVVSASREVILSAGSIKSPQILELSGIGNPEILARAGIDVKVDSPMVGENLQEHKAIHMVVEVDPELENRDDLFFDADRAAAARAQYDRDQTGPLARISSSYSFVPLATFMPQDTLERLYSQAKDLTGVSSEKKALMEQRLKDIDKIGQMEFIFALGAAPLAVTGKGFGTLFQILQYPFSVGSIHIQPTPSEKDDPVIDPRHYDGPHGEIDLEIMLESTRFGRKVLLAPSFNKIVRQLAYPPASLFTDDEDVKTWILDSTAVAYHPIGTCAMGGRAGIGGGVVDERLKVYGVKGLRVVDASIMPLHISAHIQATVYAIAEKGASMILEDAAKYSHR</sequence>
<evidence type="ECO:0000256" key="4">
    <source>
        <dbReference type="ARBA" id="ARBA00022827"/>
    </source>
</evidence>
<dbReference type="PANTHER" id="PTHR11552">
    <property type="entry name" value="GLUCOSE-METHANOL-CHOLINE GMC OXIDOREDUCTASE"/>
    <property type="match status" value="1"/>
</dbReference>
<dbReference type="InterPro" id="IPR007867">
    <property type="entry name" value="GMC_OxRtase_C"/>
</dbReference>
<accession>A0A9P8KX31</accession>
<evidence type="ECO:0000256" key="6">
    <source>
        <dbReference type="PIRSR" id="PIRSR000137-1"/>
    </source>
</evidence>
<dbReference type="Pfam" id="PF05199">
    <property type="entry name" value="GMC_oxred_C"/>
    <property type="match status" value="1"/>
</dbReference>
<keyword evidence="12" id="KW-1185">Reference proteome</keyword>
<dbReference type="InterPro" id="IPR036188">
    <property type="entry name" value="FAD/NAD-bd_sf"/>
</dbReference>
<dbReference type="SUPFAM" id="SSF54373">
    <property type="entry name" value="FAD-linked reductases, C-terminal domain"/>
    <property type="match status" value="1"/>
</dbReference>
<feature type="active site" description="Proton donor" evidence="6">
    <location>
        <position position="529"/>
    </location>
</feature>
<evidence type="ECO:0000259" key="9">
    <source>
        <dbReference type="PROSITE" id="PS00623"/>
    </source>
</evidence>
<gene>
    <name evidence="11" type="ORF">TsFJ059_004469</name>
</gene>
<dbReference type="InterPro" id="IPR000172">
    <property type="entry name" value="GMC_OxRdtase_N"/>
</dbReference>
<evidence type="ECO:0000259" key="10">
    <source>
        <dbReference type="PROSITE" id="PS00624"/>
    </source>
</evidence>
<protein>
    <recommendedName>
        <fullName evidence="9 10">Glucose-methanol-choline oxidoreductase N-terminal domain-containing protein</fullName>
    </recommendedName>
</protein>
<feature type="domain" description="Glucose-methanol-choline oxidoreductase N-terminal" evidence="9">
    <location>
        <begin position="91"/>
        <end position="114"/>
    </location>
</feature>
<evidence type="ECO:0000256" key="3">
    <source>
        <dbReference type="ARBA" id="ARBA00022630"/>
    </source>
</evidence>